<name>A0A8B7P3S9_HYAAZ</name>
<evidence type="ECO:0000256" key="19">
    <source>
        <dbReference type="SAM" id="MobiDB-lite"/>
    </source>
</evidence>
<keyword evidence="22" id="KW-1185">Reference proteome</keyword>
<proteinExistence type="inferred from homology"/>
<dbReference type="GO" id="GO:0043138">
    <property type="term" value="F:3'-5' DNA helicase activity"/>
    <property type="evidence" value="ECO:0007669"/>
    <property type="project" value="UniProtKB-EC"/>
</dbReference>
<dbReference type="EC" id="5.6.2.4" evidence="17"/>
<dbReference type="PROSITE" id="PS51192">
    <property type="entry name" value="HELICASE_ATP_BIND_1"/>
    <property type="match status" value="1"/>
</dbReference>
<feature type="compositionally biased region" description="Basic and acidic residues" evidence="19">
    <location>
        <begin position="727"/>
        <end position="746"/>
    </location>
</feature>
<reference evidence="23 24" key="1">
    <citation type="submission" date="2025-04" db="UniProtKB">
        <authorList>
            <consortium name="RefSeq"/>
        </authorList>
    </citation>
    <scope>IDENTIFICATION</scope>
    <source>
        <tissue evidence="23 24">Whole organism</tissue>
    </source>
</reference>
<dbReference type="GO" id="GO:0005524">
    <property type="term" value="F:ATP binding"/>
    <property type="evidence" value="ECO:0007669"/>
    <property type="project" value="UniProtKB-KW"/>
</dbReference>
<keyword evidence="8 17" id="KW-0378">Hydrolase</keyword>
<dbReference type="FunFam" id="3.40.50.300:FF:000596">
    <property type="entry name" value="ATP-dependent DNA helicase"/>
    <property type="match status" value="1"/>
</dbReference>
<evidence type="ECO:0000256" key="2">
    <source>
        <dbReference type="ARBA" id="ARBA00001946"/>
    </source>
</evidence>
<feature type="compositionally biased region" description="Basic and acidic residues" evidence="19">
    <location>
        <begin position="668"/>
        <end position="678"/>
    </location>
</feature>
<dbReference type="PANTHER" id="PTHR13710:SF105">
    <property type="entry name" value="ATP-DEPENDENT DNA HELICASE Q1"/>
    <property type="match status" value="1"/>
</dbReference>
<dbReference type="Pfam" id="PF00271">
    <property type="entry name" value="Helicase_C"/>
    <property type="match status" value="1"/>
</dbReference>
<dbReference type="PANTHER" id="PTHR13710">
    <property type="entry name" value="DNA HELICASE RECQ FAMILY MEMBER"/>
    <property type="match status" value="1"/>
</dbReference>
<dbReference type="GO" id="GO:0046872">
    <property type="term" value="F:metal ion binding"/>
    <property type="evidence" value="ECO:0007669"/>
    <property type="project" value="UniProtKB-KW"/>
</dbReference>
<evidence type="ECO:0000259" key="21">
    <source>
        <dbReference type="PROSITE" id="PS51194"/>
    </source>
</evidence>
<dbReference type="GO" id="GO:0009378">
    <property type="term" value="F:four-way junction helicase activity"/>
    <property type="evidence" value="ECO:0007669"/>
    <property type="project" value="TreeGrafter"/>
</dbReference>
<dbReference type="InterPro" id="IPR014001">
    <property type="entry name" value="Helicase_ATP-bd"/>
</dbReference>
<evidence type="ECO:0000256" key="7">
    <source>
        <dbReference type="ARBA" id="ARBA00022741"/>
    </source>
</evidence>
<dbReference type="GO" id="GO:0005694">
    <property type="term" value="C:chromosome"/>
    <property type="evidence" value="ECO:0007669"/>
    <property type="project" value="TreeGrafter"/>
</dbReference>
<feature type="coiled-coil region" evidence="18">
    <location>
        <begin position="22"/>
        <end position="73"/>
    </location>
</feature>
<dbReference type="InterPro" id="IPR011545">
    <property type="entry name" value="DEAD/DEAH_box_helicase_dom"/>
</dbReference>
<dbReference type="OMA" id="FKLSTMV"/>
<dbReference type="InterPro" id="IPR001650">
    <property type="entry name" value="Helicase_C-like"/>
</dbReference>
<gene>
    <name evidence="23 24" type="primary">LOC108677062</name>
</gene>
<keyword evidence="18" id="KW-0175">Coiled coil</keyword>
<dbReference type="CDD" id="cd18015">
    <property type="entry name" value="DEXHc_RecQ1"/>
    <property type="match status" value="1"/>
</dbReference>
<evidence type="ECO:0000313" key="22">
    <source>
        <dbReference type="Proteomes" id="UP000694843"/>
    </source>
</evidence>
<evidence type="ECO:0000313" key="24">
    <source>
        <dbReference type="RefSeq" id="XP_047740307.1"/>
    </source>
</evidence>
<dbReference type="InterPro" id="IPR004589">
    <property type="entry name" value="DNA_helicase_ATP-dep_RecQ"/>
</dbReference>
<dbReference type="SMART" id="SM00487">
    <property type="entry name" value="DEXDc"/>
    <property type="match status" value="1"/>
</dbReference>
<evidence type="ECO:0000256" key="12">
    <source>
        <dbReference type="ARBA" id="ARBA00023125"/>
    </source>
</evidence>
<evidence type="ECO:0000256" key="1">
    <source>
        <dbReference type="ARBA" id="ARBA00001936"/>
    </source>
</evidence>
<dbReference type="Pfam" id="PF16124">
    <property type="entry name" value="RecQ_Zn_bind"/>
    <property type="match status" value="1"/>
</dbReference>
<keyword evidence="13" id="KW-0413">Isomerase</keyword>
<feature type="compositionally biased region" description="Basic and acidic residues" evidence="19">
    <location>
        <begin position="781"/>
        <end position="790"/>
    </location>
</feature>
<keyword evidence="9 17" id="KW-0347">Helicase</keyword>
<keyword evidence="11 17" id="KW-0067">ATP-binding</keyword>
<protein>
    <recommendedName>
        <fullName evidence="17">ATP-dependent DNA helicase</fullName>
        <ecNumber evidence="17">5.6.2.4</ecNumber>
    </recommendedName>
</protein>
<keyword evidence="12" id="KW-0238">DNA-binding</keyword>
<sequence>MANNDCIIIAEEQGYSDPKTAVKSIDAALKKIDKEIQVLQDRRTVLQRRKAKLQDALQQQQSAELAQQDWQQEKYPWSSELRRQLSTSFGISELRPHQLPTMNATLSGTNCILIMPTGGGKSLCYQLPALLSKGVTLVVSPLVSLIEDQLLGLQRRGIKAASLTATSSKEDVACVMTGLTDAAWPCKLLYVTPEKLAKSKRLMARLQKAHQASRLARVAIDEVHCCSQWGHDFRPDYKFLGVLRQTFPGVPLLGLTATATARVVADVLKILNIPDCLVLKASFNRPNLYYEVREKSAVVKDSVQEIAELLQTRYRSQSGIIYTTTIKETLDLVADLRALGLKVAPYHGQMEADVRSKVHRKWTSNEYQAVVATIAFGMGIDKPDVRFVIHNSVSKSMENFYQESGRAGRDGAPADCLLFWRFGDMFKQSTMVFTEQTGLEKFYDVLAYCIDAARCRRMLLSEHFGERWNAAQCDGQCDHCRRPRETKQVDLTEHLQQLSAIITHAAASDQRLTGQKLLDAWLGKGATNLRVKSATNSKLTRTFAETVVVHLLLDMCLKEDFHFTPYSTLSYIVLGPKAEAGLPPSPLIVAGARKSLSVAPSHTPDQPPDRKPAGKSDRLNSKSSSLQQSRVHESPVKKSTLSPSAKPTSTNLKKLTSKANSKSMSSEMEAKPSYKIESDSDDEVICDSQVFADHATRSDSRIVPTSASDKSPGKPSSLKRSRSSLDSSRDRKNKDSDTAKKIRLAEDFQESSNKVLKLDSNPANTSKLDRKSASEFNNHTKLPDIKHIDRSSLSPPLK</sequence>
<evidence type="ECO:0000256" key="17">
    <source>
        <dbReference type="RuleBase" id="RU364117"/>
    </source>
</evidence>
<comment type="cofactor">
    <cofactor evidence="2">
        <name>Mg(2+)</name>
        <dbReference type="ChEBI" id="CHEBI:18420"/>
    </cofactor>
</comment>
<dbReference type="OrthoDB" id="10261556at2759"/>
<evidence type="ECO:0000256" key="16">
    <source>
        <dbReference type="ARBA" id="ARBA00048778"/>
    </source>
</evidence>
<dbReference type="InterPro" id="IPR032284">
    <property type="entry name" value="RecQ_Zn-bd"/>
</dbReference>
<dbReference type="InterPro" id="IPR027417">
    <property type="entry name" value="P-loop_NTPase"/>
</dbReference>
<dbReference type="FunFam" id="3.40.50.300:FF:000752">
    <property type="entry name" value="ATP-dependent DNA helicase"/>
    <property type="match status" value="1"/>
</dbReference>
<evidence type="ECO:0000256" key="14">
    <source>
        <dbReference type="ARBA" id="ARBA00023242"/>
    </source>
</evidence>
<dbReference type="PROSITE" id="PS51194">
    <property type="entry name" value="HELICASE_CTER"/>
    <property type="match status" value="1"/>
</dbReference>
<evidence type="ECO:0000256" key="11">
    <source>
        <dbReference type="ARBA" id="ARBA00022840"/>
    </source>
</evidence>
<dbReference type="InterPro" id="IPR036388">
    <property type="entry name" value="WH-like_DNA-bd_sf"/>
</dbReference>
<feature type="compositionally biased region" description="Polar residues" evidence="19">
    <location>
        <begin position="637"/>
        <end position="666"/>
    </location>
</feature>
<keyword evidence="14 17" id="KW-0539">Nucleus</keyword>
<dbReference type="CDD" id="cd18794">
    <property type="entry name" value="SF2_C_RecQ"/>
    <property type="match status" value="1"/>
</dbReference>
<feature type="domain" description="Helicase ATP-binding" evidence="20">
    <location>
        <begin position="102"/>
        <end position="277"/>
    </location>
</feature>
<organism evidence="22 23">
    <name type="scientific">Hyalella azteca</name>
    <name type="common">Amphipod</name>
    <dbReference type="NCBI Taxonomy" id="294128"/>
    <lineage>
        <taxon>Eukaryota</taxon>
        <taxon>Metazoa</taxon>
        <taxon>Ecdysozoa</taxon>
        <taxon>Arthropoda</taxon>
        <taxon>Crustacea</taxon>
        <taxon>Multicrustacea</taxon>
        <taxon>Malacostraca</taxon>
        <taxon>Eumalacostraca</taxon>
        <taxon>Peracarida</taxon>
        <taxon>Amphipoda</taxon>
        <taxon>Senticaudata</taxon>
        <taxon>Talitrida</taxon>
        <taxon>Talitroidea</taxon>
        <taxon>Hyalellidae</taxon>
        <taxon>Hyalella</taxon>
    </lineage>
</organism>
<dbReference type="RefSeq" id="XP_047740307.1">
    <property type="nucleotide sequence ID" value="XM_047884351.1"/>
</dbReference>
<dbReference type="GeneID" id="108677062"/>
<dbReference type="GO" id="GO:0000724">
    <property type="term" value="P:double-strand break repair via homologous recombination"/>
    <property type="evidence" value="ECO:0007669"/>
    <property type="project" value="TreeGrafter"/>
</dbReference>
<keyword evidence="10" id="KW-0862">Zinc</keyword>
<evidence type="ECO:0000256" key="18">
    <source>
        <dbReference type="SAM" id="Coils"/>
    </source>
</evidence>
<dbReference type="Gene3D" id="3.40.50.300">
    <property type="entry name" value="P-loop containing nucleotide triphosphate hydrolases"/>
    <property type="match status" value="2"/>
</dbReference>
<comment type="cofactor">
    <cofactor evidence="3">
        <name>Zn(2+)</name>
        <dbReference type="ChEBI" id="CHEBI:29105"/>
    </cofactor>
</comment>
<evidence type="ECO:0000256" key="5">
    <source>
        <dbReference type="ARBA" id="ARBA00005446"/>
    </source>
</evidence>
<comment type="catalytic activity">
    <reaction evidence="16">
        <text>ATP + H2O = ADP + phosphate + H(+)</text>
        <dbReference type="Rhea" id="RHEA:13065"/>
        <dbReference type="ChEBI" id="CHEBI:15377"/>
        <dbReference type="ChEBI" id="CHEBI:15378"/>
        <dbReference type="ChEBI" id="CHEBI:30616"/>
        <dbReference type="ChEBI" id="CHEBI:43474"/>
        <dbReference type="ChEBI" id="CHEBI:456216"/>
    </reaction>
    <physiologicalReaction direction="left-to-right" evidence="16">
        <dbReference type="Rhea" id="RHEA:13066"/>
    </physiologicalReaction>
</comment>
<dbReference type="SUPFAM" id="SSF52540">
    <property type="entry name" value="P-loop containing nucleoside triphosphate hydrolases"/>
    <property type="match status" value="1"/>
</dbReference>
<dbReference type="GO" id="GO:0005737">
    <property type="term" value="C:cytoplasm"/>
    <property type="evidence" value="ECO:0007669"/>
    <property type="project" value="TreeGrafter"/>
</dbReference>
<accession>A0A8B7P3S9</accession>
<feature type="domain" description="Helicase C-terminal" evidence="21">
    <location>
        <begin position="302"/>
        <end position="450"/>
    </location>
</feature>
<feature type="region of interest" description="Disordered" evidence="19">
    <location>
        <begin position="695"/>
        <end position="798"/>
    </location>
</feature>
<evidence type="ECO:0000259" key="20">
    <source>
        <dbReference type="PROSITE" id="PS51192"/>
    </source>
</evidence>
<evidence type="ECO:0000256" key="4">
    <source>
        <dbReference type="ARBA" id="ARBA00004123"/>
    </source>
</evidence>
<comment type="cofactor">
    <cofactor evidence="1">
        <name>Mn(2+)</name>
        <dbReference type="ChEBI" id="CHEBI:29035"/>
    </cofactor>
</comment>
<keyword evidence="7 17" id="KW-0547">Nucleotide-binding</keyword>
<dbReference type="GO" id="GO:0005634">
    <property type="term" value="C:nucleus"/>
    <property type="evidence" value="ECO:0007669"/>
    <property type="project" value="UniProtKB-SubCell"/>
</dbReference>
<evidence type="ECO:0000256" key="8">
    <source>
        <dbReference type="ARBA" id="ARBA00022801"/>
    </source>
</evidence>
<comment type="catalytic activity">
    <reaction evidence="15 17">
        <text>Couples ATP hydrolysis with the unwinding of duplex DNA by translocating in the 3'-5' direction.</text>
        <dbReference type="EC" id="5.6.2.4"/>
    </reaction>
</comment>
<dbReference type="SMART" id="SM00490">
    <property type="entry name" value="HELICc"/>
    <property type="match status" value="1"/>
</dbReference>
<dbReference type="KEGG" id="hazt:108677062"/>
<evidence type="ECO:0000256" key="10">
    <source>
        <dbReference type="ARBA" id="ARBA00022833"/>
    </source>
</evidence>
<dbReference type="Gene3D" id="1.10.10.10">
    <property type="entry name" value="Winged helix-like DNA-binding domain superfamily/Winged helix DNA-binding domain"/>
    <property type="match status" value="1"/>
</dbReference>
<feature type="compositionally biased region" description="Basic and acidic residues" evidence="19">
    <location>
        <begin position="607"/>
        <end position="620"/>
    </location>
</feature>
<evidence type="ECO:0000256" key="6">
    <source>
        <dbReference type="ARBA" id="ARBA00022723"/>
    </source>
</evidence>
<dbReference type="AlphaFoldDB" id="A0A8B7P3S9"/>
<evidence type="ECO:0000256" key="15">
    <source>
        <dbReference type="ARBA" id="ARBA00034617"/>
    </source>
</evidence>
<dbReference type="RefSeq" id="XP_018020703.1">
    <property type="nucleotide sequence ID" value="XM_018165214.1"/>
</dbReference>
<evidence type="ECO:0000256" key="9">
    <source>
        <dbReference type="ARBA" id="ARBA00022806"/>
    </source>
</evidence>
<dbReference type="GO" id="GO:0016787">
    <property type="term" value="F:hydrolase activity"/>
    <property type="evidence" value="ECO:0007669"/>
    <property type="project" value="UniProtKB-KW"/>
</dbReference>
<evidence type="ECO:0000256" key="13">
    <source>
        <dbReference type="ARBA" id="ARBA00023235"/>
    </source>
</evidence>
<dbReference type="GO" id="GO:0003677">
    <property type="term" value="F:DNA binding"/>
    <property type="evidence" value="ECO:0007669"/>
    <property type="project" value="UniProtKB-KW"/>
</dbReference>
<dbReference type="NCBIfam" id="TIGR00614">
    <property type="entry name" value="recQ_fam"/>
    <property type="match status" value="1"/>
</dbReference>
<evidence type="ECO:0000313" key="23">
    <source>
        <dbReference type="RefSeq" id="XP_018020703.1"/>
    </source>
</evidence>
<dbReference type="Proteomes" id="UP000694843">
    <property type="component" value="Unplaced"/>
</dbReference>
<comment type="similarity">
    <text evidence="5 17">Belongs to the helicase family. RecQ subfamily.</text>
</comment>
<feature type="region of interest" description="Disordered" evidence="19">
    <location>
        <begin position="596"/>
        <end position="681"/>
    </location>
</feature>
<comment type="subcellular location">
    <subcellularLocation>
        <location evidence="4 17">Nucleus</location>
    </subcellularLocation>
</comment>
<keyword evidence="6" id="KW-0479">Metal-binding</keyword>
<dbReference type="Pfam" id="PF00270">
    <property type="entry name" value="DEAD"/>
    <property type="match status" value="1"/>
</dbReference>
<evidence type="ECO:0000256" key="3">
    <source>
        <dbReference type="ARBA" id="ARBA00001947"/>
    </source>
</evidence>